<evidence type="ECO:0000313" key="3">
    <source>
        <dbReference type="Proteomes" id="UP001295444"/>
    </source>
</evidence>
<evidence type="ECO:0000313" key="2">
    <source>
        <dbReference type="EMBL" id="CAH2276216.1"/>
    </source>
</evidence>
<dbReference type="Proteomes" id="UP001295444">
    <property type="component" value="Chromosome 03"/>
</dbReference>
<reference evidence="2" key="1">
    <citation type="submission" date="2022-03" db="EMBL/GenBank/DDBJ databases">
        <authorList>
            <person name="Alioto T."/>
            <person name="Alioto T."/>
            <person name="Gomez Garrido J."/>
        </authorList>
    </citation>
    <scope>NUCLEOTIDE SEQUENCE</scope>
</reference>
<feature type="compositionally biased region" description="Low complexity" evidence="1">
    <location>
        <begin position="38"/>
        <end position="48"/>
    </location>
</feature>
<organism evidence="2 3">
    <name type="scientific">Pelobates cultripes</name>
    <name type="common">Western spadefoot toad</name>
    <dbReference type="NCBI Taxonomy" id="61616"/>
    <lineage>
        <taxon>Eukaryota</taxon>
        <taxon>Metazoa</taxon>
        <taxon>Chordata</taxon>
        <taxon>Craniata</taxon>
        <taxon>Vertebrata</taxon>
        <taxon>Euteleostomi</taxon>
        <taxon>Amphibia</taxon>
        <taxon>Batrachia</taxon>
        <taxon>Anura</taxon>
        <taxon>Pelobatoidea</taxon>
        <taxon>Pelobatidae</taxon>
        <taxon>Pelobates</taxon>
    </lineage>
</organism>
<gene>
    <name evidence="2" type="ORF">PECUL_23A032073</name>
</gene>
<name>A0AAD1RT67_PELCU</name>
<dbReference type="AlphaFoldDB" id="A0AAD1RT67"/>
<proteinExistence type="predicted"/>
<dbReference type="EMBL" id="OW240914">
    <property type="protein sequence ID" value="CAH2276216.1"/>
    <property type="molecule type" value="Genomic_DNA"/>
</dbReference>
<evidence type="ECO:0000256" key="1">
    <source>
        <dbReference type="SAM" id="MobiDB-lite"/>
    </source>
</evidence>
<sequence>MQRCWRPVFLQAAGTRAHLTPAQLTFQENPEEKVAAPQQSGTGSGTTQHTRSAPKEKHGGYTWGQFCGLMCLAHWPQLAMDSGLRSRAGTKGLY</sequence>
<protein>
    <submittedName>
        <fullName evidence="2">Uncharacterized protein</fullName>
    </submittedName>
</protein>
<feature type="region of interest" description="Disordered" evidence="1">
    <location>
        <begin position="25"/>
        <end position="57"/>
    </location>
</feature>
<keyword evidence="3" id="KW-1185">Reference proteome</keyword>
<accession>A0AAD1RT67</accession>